<feature type="domain" description="ArsA/GET3 Anion-transporting ATPase-like" evidence="2">
    <location>
        <begin position="24"/>
        <end position="78"/>
    </location>
</feature>
<dbReference type="EMBL" id="KN758875">
    <property type="protein sequence ID" value="KIH48517.1"/>
    <property type="molecule type" value="Genomic_DNA"/>
</dbReference>
<keyword evidence="4" id="KW-1185">Reference proteome</keyword>
<evidence type="ECO:0000256" key="1">
    <source>
        <dbReference type="SAM" id="MobiDB-lite"/>
    </source>
</evidence>
<gene>
    <name evidence="3" type="ORF">ANCDUO_21413</name>
</gene>
<accession>A0A0C2CFG1</accession>
<sequence>MDFRRRKRRRRQDHLQLFPSSTTSSQEKECFIDIHDPAHNISDAFNQKFTKTPQKVTGFDNLFAMHQKGYKYGNSEEAEKSGTRRERYLKLLQHEVSKR</sequence>
<protein>
    <recommendedName>
        <fullName evidence="2">ArsA/GET3 Anion-transporting ATPase-like domain-containing protein</fullName>
    </recommendedName>
</protein>
<feature type="compositionally biased region" description="Basic residues" evidence="1">
    <location>
        <begin position="1"/>
        <end position="12"/>
    </location>
</feature>
<dbReference type="Pfam" id="PF02374">
    <property type="entry name" value="ArsA_ATPase"/>
    <property type="match status" value="1"/>
</dbReference>
<evidence type="ECO:0000313" key="3">
    <source>
        <dbReference type="EMBL" id="KIH48517.1"/>
    </source>
</evidence>
<dbReference type="OrthoDB" id="1770at2759"/>
<dbReference type="Proteomes" id="UP000054047">
    <property type="component" value="Unassembled WGS sequence"/>
</dbReference>
<proteinExistence type="predicted"/>
<dbReference type="InterPro" id="IPR027417">
    <property type="entry name" value="P-loop_NTPase"/>
</dbReference>
<dbReference type="Gene3D" id="3.40.50.300">
    <property type="entry name" value="P-loop containing nucleotide triphosphate hydrolases"/>
    <property type="match status" value="1"/>
</dbReference>
<organism evidence="3 4">
    <name type="scientific">Ancylostoma duodenale</name>
    <dbReference type="NCBI Taxonomy" id="51022"/>
    <lineage>
        <taxon>Eukaryota</taxon>
        <taxon>Metazoa</taxon>
        <taxon>Ecdysozoa</taxon>
        <taxon>Nematoda</taxon>
        <taxon>Chromadorea</taxon>
        <taxon>Rhabditida</taxon>
        <taxon>Rhabditina</taxon>
        <taxon>Rhabditomorpha</taxon>
        <taxon>Strongyloidea</taxon>
        <taxon>Ancylostomatidae</taxon>
        <taxon>Ancylostomatinae</taxon>
        <taxon>Ancylostoma</taxon>
    </lineage>
</organism>
<feature type="region of interest" description="Disordered" evidence="1">
    <location>
        <begin position="1"/>
        <end position="26"/>
    </location>
</feature>
<evidence type="ECO:0000313" key="4">
    <source>
        <dbReference type="Proteomes" id="UP000054047"/>
    </source>
</evidence>
<reference evidence="3 4" key="1">
    <citation type="submission" date="2013-12" db="EMBL/GenBank/DDBJ databases">
        <title>Draft genome of the parsitic nematode Ancylostoma duodenale.</title>
        <authorList>
            <person name="Mitreva M."/>
        </authorList>
    </citation>
    <scope>NUCLEOTIDE SEQUENCE [LARGE SCALE GENOMIC DNA]</scope>
    <source>
        <strain evidence="3 4">Zhejiang</strain>
    </source>
</reference>
<name>A0A0C2CFG1_9BILA</name>
<dbReference type="AlphaFoldDB" id="A0A0C2CFG1"/>
<dbReference type="InterPro" id="IPR025723">
    <property type="entry name" value="ArsA/GET3_ATPase-like"/>
</dbReference>
<evidence type="ECO:0000259" key="2">
    <source>
        <dbReference type="Pfam" id="PF02374"/>
    </source>
</evidence>